<feature type="binding site" evidence="7">
    <location>
        <position position="366"/>
    </location>
    <ligand>
        <name>(3R)-3-methyl-D-ornithine</name>
        <dbReference type="ChEBI" id="CHEBI:64642"/>
    </ligand>
</feature>
<dbReference type="PATRIC" id="fig|83558.13.peg.548"/>
<evidence type="ECO:0000256" key="1">
    <source>
        <dbReference type="ARBA" id="ARBA00022485"/>
    </source>
</evidence>
<dbReference type="NCBIfam" id="NF004580">
    <property type="entry name" value="PRK05926.1"/>
    <property type="match status" value="1"/>
</dbReference>
<dbReference type="InterPro" id="IPR058240">
    <property type="entry name" value="rSAM_sf"/>
</dbReference>
<evidence type="ECO:0000313" key="9">
    <source>
        <dbReference type="EMBL" id="CRI38140.1"/>
    </source>
</evidence>
<sequence length="409" mass="45972">MAGPSLKGVKNQIAAKKKHVTKQSTVLQNLERIVHQSVHQMTTCLPQPPKTSPLYSIFEKLDAQERLSSEDALHLLLLTNKEDQRTLWNFADQVRKQRVGDTVYYSSTLYLYPTNFCDFSCKFCSFYAKPGDPKGWLYSPDDLLQQIQNIKTPITEVHIVGGCFPSCNLQYYSDLFTKIKEYDPQIHIKALTAIEYAYLSDLDNLSIRDVLLTLKDAGLDSIPGGGAEILVDKIRNFLAPKRLSSSDFLNIHKMAHQLGIHSNITMLCYHKEGPEDLVTHMVKVRDLQDETQGFKNFILLKFAQENNVLGKRLRKSGQGHAIPLKSLMAVARIFLDNFSNMKALWNYLGIEAALDLLSCGANDLSSTHMGEKVFQMASSKEPIKMDAEGMAALITQQGRTPCLTNSSHV</sequence>
<keyword evidence="10" id="KW-0808">Transferase</keyword>
<dbReference type="EMBL" id="LN847254">
    <property type="protein sequence ID" value="CRI53090.1"/>
    <property type="molecule type" value="Genomic_DNA"/>
</dbReference>
<dbReference type="EMBL" id="LN847227">
    <property type="protein sequence ID" value="CRI46001.1"/>
    <property type="molecule type" value="Genomic_DNA"/>
</dbReference>
<dbReference type="GO" id="GO:0102573">
    <property type="term" value="F:aminodeoxyfutalosine synthase activity"/>
    <property type="evidence" value="ECO:0007669"/>
    <property type="project" value="UniProtKB-EC"/>
</dbReference>
<dbReference type="EMBL" id="LN847233">
    <property type="protein sequence ID" value="CRI47132.1"/>
    <property type="molecule type" value="Genomic_DNA"/>
</dbReference>
<dbReference type="SFLD" id="SFLDG01064">
    <property type="entry name" value="F420__menaquinone_cofactor_bio"/>
    <property type="match status" value="1"/>
</dbReference>
<dbReference type="EMBL" id="LN847240">
    <property type="protein sequence ID" value="CRI50553.1"/>
    <property type="molecule type" value="Genomic_DNA"/>
</dbReference>
<evidence type="ECO:0000313" key="16">
    <source>
        <dbReference type="EMBL" id="CRI49425.1"/>
    </source>
</evidence>
<evidence type="ECO:0000256" key="2">
    <source>
        <dbReference type="ARBA" id="ARBA00022691"/>
    </source>
</evidence>
<keyword evidence="3" id="KW-0479">Metal-binding</keyword>
<dbReference type="EMBL" id="LN847245">
    <property type="protein sequence ID" value="CRI51680.1"/>
    <property type="molecule type" value="Genomic_DNA"/>
</dbReference>
<dbReference type="EMBL" id="LN847049">
    <property type="protein sequence ID" value="CRI42627.1"/>
    <property type="molecule type" value="Genomic_DNA"/>
</dbReference>
<evidence type="ECO:0000256" key="3">
    <source>
        <dbReference type="ARBA" id="ARBA00022723"/>
    </source>
</evidence>
<feature type="binding site" evidence="6">
    <location>
        <position position="124"/>
    </location>
    <ligand>
        <name>[4Fe-4S] cluster</name>
        <dbReference type="ChEBI" id="CHEBI:49883"/>
        <note>4Fe-4S-S-AdoMet</note>
    </ligand>
</feature>
<dbReference type="GO" id="GO:0046872">
    <property type="term" value="F:metal ion binding"/>
    <property type="evidence" value="ECO:0007669"/>
    <property type="project" value="UniProtKB-KW"/>
</dbReference>
<dbReference type="SUPFAM" id="SSF102114">
    <property type="entry name" value="Radical SAM enzymes"/>
    <property type="match status" value="1"/>
</dbReference>
<dbReference type="SFLD" id="SFLDG01389">
    <property type="entry name" value="menaquinone_synthsis_involved"/>
    <property type="match status" value="1"/>
</dbReference>
<evidence type="ECO:0000256" key="6">
    <source>
        <dbReference type="PIRSR" id="PIRSR004762-1"/>
    </source>
</evidence>
<feature type="domain" description="Radical SAM core" evidence="8">
    <location>
        <begin position="103"/>
        <end position="344"/>
    </location>
</feature>
<protein>
    <submittedName>
        <fullName evidence="10">Aminodeoxyfutalosine synthase</fullName>
        <ecNumber evidence="10">2.5.1.120</ecNumber>
    </submittedName>
</protein>
<keyword evidence="4 6" id="KW-0408">Iron</keyword>
<keyword evidence="2 6" id="KW-0949">S-adenosyl-L-methionine</keyword>
<dbReference type="PANTHER" id="PTHR43076:SF7">
    <property type="entry name" value="AMINODEOXYFUTALOSINE SYNTHASE"/>
    <property type="match status" value="1"/>
</dbReference>
<evidence type="ECO:0000256" key="4">
    <source>
        <dbReference type="ARBA" id="ARBA00023004"/>
    </source>
</evidence>
<feature type="binding site" evidence="6">
    <location>
        <position position="121"/>
    </location>
    <ligand>
        <name>[4Fe-4S] cluster</name>
        <dbReference type="ChEBI" id="CHEBI:49883"/>
        <note>4Fe-4S-S-AdoMet</note>
    </ligand>
</feature>
<organism evidence="10">
    <name type="scientific">Chlamydia pneumoniae</name>
    <name type="common">Chlamydophila pneumoniae</name>
    <dbReference type="NCBI Taxonomy" id="83558"/>
    <lineage>
        <taxon>Bacteria</taxon>
        <taxon>Pseudomonadati</taxon>
        <taxon>Chlamydiota</taxon>
        <taxon>Chlamydiia</taxon>
        <taxon>Chlamydiales</taxon>
        <taxon>Chlamydiaceae</taxon>
        <taxon>Chlamydia/Chlamydophila group</taxon>
        <taxon>Chlamydia</taxon>
    </lineage>
</organism>
<feature type="binding site" evidence="7">
    <location>
        <position position="123"/>
    </location>
    <ligand>
        <name>S-adenosyl-L-methionine</name>
        <dbReference type="ChEBI" id="CHEBI:59789"/>
    </ligand>
</feature>
<dbReference type="EMBL" id="LN849041">
    <property type="protein sequence ID" value="CRI73173.1"/>
    <property type="molecule type" value="Genomic_DNA"/>
</dbReference>
<proteinExistence type="predicted"/>
<evidence type="ECO:0000313" key="14">
    <source>
        <dbReference type="EMBL" id="CRI46001.1"/>
    </source>
</evidence>
<evidence type="ECO:0000313" key="17">
    <source>
        <dbReference type="EMBL" id="CRI50553.1"/>
    </source>
</evidence>
<dbReference type="InterPro" id="IPR045567">
    <property type="entry name" value="CofH/MnqC-like_C"/>
</dbReference>
<evidence type="ECO:0000313" key="15">
    <source>
        <dbReference type="EMBL" id="CRI47132.1"/>
    </source>
</evidence>
<dbReference type="InterPro" id="IPR013785">
    <property type="entry name" value="Aldolase_TIM"/>
</dbReference>
<reference evidence="10" key="1">
    <citation type="submission" date="2015-05" db="EMBL/GenBank/DDBJ databases">
        <authorList>
            <person name="Rattei Thomas"/>
        </authorList>
    </citation>
    <scope>NUCLEOTIDE SEQUENCE</scope>
    <source>
        <strain evidence="9">CV15</strain>
        <strain evidence="10">CWL029c</strain>
        <strain evidence="12">DC9</strain>
        <strain evidence="11">GiD</strain>
        <strain evidence="13">H12</strain>
        <strain evidence="14">MUL2216</strain>
        <strain evidence="15">Panola</strain>
        <strain evidence="17">PB1</strain>
        <strain evidence="16">U1271</strain>
        <strain evidence="18">UZG1</strain>
        <strain evidence="19">Wien2</strain>
        <strain evidence="20">YK41</strain>
    </source>
</reference>
<keyword evidence="5 6" id="KW-0411">Iron-sulfur</keyword>
<dbReference type="GO" id="GO:0051539">
    <property type="term" value="F:4 iron, 4 sulfur cluster binding"/>
    <property type="evidence" value="ECO:0007669"/>
    <property type="project" value="UniProtKB-KW"/>
</dbReference>
<dbReference type="PANTHER" id="PTHR43076">
    <property type="entry name" value="FO SYNTHASE (COFH)"/>
    <property type="match status" value="1"/>
</dbReference>
<keyword evidence="1 6" id="KW-0004">4Fe-4S</keyword>
<evidence type="ECO:0000259" key="8">
    <source>
        <dbReference type="PROSITE" id="PS51918"/>
    </source>
</evidence>
<dbReference type="PIRSF" id="PIRSF004762">
    <property type="entry name" value="CHP00423"/>
    <property type="match status" value="1"/>
</dbReference>
<dbReference type="PROSITE" id="PS51918">
    <property type="entry name" value="RADICAL_SAM"/>
    <property type="match status" value="1"/>
</dbReference>
<dbReference type="SFLD" id="SFLDS00029">
    <property type="entry name" value="Radical_SAM"/>
    <property type="match status" value="1"/>
</dbReference>
<comment type="cofactor">
    <cofactor evidence="6">
        <name>[4Fe-4S] cluster</name>
        <dbReference type="ChEBI" id="CHEBI:49883"/>
    </cofactor>
    <text evidence="6">Binds 1 [4Fe-4S] cluster. The cluster is coordinated with 3 cysteines and an exchangeable S-adenosyl-L-methionine.</text>
</comment>
<name>A0A0F7WJA7_CHLPN</name>
<evidence type="ECO:0000313" key="11">
    <source>
        <dbReference type="EMBL" id="CRI41534.1"/>
    </source>
</evidence>
<feature type="binding site" evidence="7">
    <location>
        <position position="228"/>
    </location>
    <ligand>
        <name>S-adenosyl-L-methionine</name>
        <dbReference type="ChEBI" id="CHEBI:59789"/>
    </ligand>
</feature>
<dbReference type="Pfam" id="PF04055">
    <property type="entry name" value="Radical_SAM"/>
    <property type="match status" value="1"/>
</dbReference>
<evidence type="ECO:0000256" key="7">
    <source>
        <dbReference type="PIRSR" id="PIRSR004762-2"/>
    </source>
</evidence>
<evidence type="ECO:0000313" key="20">
    <source>
        <dbReference type="EMBL" id="CRI73173.1"/>
    </source>
</evidence>
<dbReference type="GO" id="GO:0044689">
    <property type="term" value="F:7,8-didemethyl-8-hydroxy-5-deazariboflavin synthase activity"/>
    <property type="evidence" value="ECO:0007669"/>
    <property type="project" value="TreeGrafter"/>
</dbReference>
<dbReference type="EMBL" id="LN846998">
    <property type="protein sequence ID" value="CRI38140.1"/>
    <property type="molecule type" value="Genomic_DNA"/>
</dbReference>
<dbReference type="InterPro" id="IPR034405">
    <property type="entry name" value="F420"/>
</dbReference>
<dbReference type="Gene3D" id="3.20.20.70">
    <property type="entry name" value="Aldolase class I"/>
    <property type="match status" value="1"/>
</dbReference>
<dbReference type="InterPro" id="IPR007197">
    <property type="entry name" value="rSAM"/>
</dbReference>
<dbReference type="EMBL" id="LN847008">
    <property type="protein sequence ID" value="CRI41534.1"/>
    <property type="molecule type" value="Genomic_DNA"/>
</dbReference>
<dbReference type="AlphaFoldDB" id="A0A0F7WJA7"/>
<feature type="binding site" evidence="6">
    <location>
        <position position="117"/>
    </location>
    <ligand>
        <name>[4Fe-4S] cluster</name>
        <dbReference type="ChEBI" id="CHEBI:49883"/>
        <note>4Fe-4S-S-AdoMet</note>
    </ligand>
</feature>
<dbReference type="SFLD" id="SFLDF00343">
    <property type="entry name" value="aminofutalosine_synthase_(mqnE"/>
    <property type="match status" value="1"/>
</dbReference>
<dbReference type="EMBL" id="LN847004">
    <property type="protein sequence ID" value="CRI40405.1"/>
    <property type="molecule type" value="Genomic_DNA"/>
</dbReference>
<evidence type="ECO:0000313" key="13">
    <source>
        <dbReference type="EMBL" id="CRI43761.1"/>
    </source>
</evidence>
<dbReference type="EC" id="2.5.1.120" evidence="10"/>
<dbReference type="SMART" id="SM00729">
    <property type="entry name" value="Elp3"/>
    <property type="match status" value="1"/>
</dbReference>
<evidence type="ECO:0000313" key="12">
    <source>
        <dbReference type="EMBL" id="CRI42627.1"/>
    </source>
</evidence>
<gene>
    <name evidence="9" type="ORF">BN1224_CV15_B_04630</name>
    <name evidence="12" type="ORF">BN1224_DC9_BS_01100</name>
    <name evidence="11" type="ORF">BN1224_GiD_A_05350</name>
    <name evidence="13" type="ORF">BN1224_H12_EE_00190</name>
    <name evidence="14" type="ORF">BN1224_MUL2216_F_00560</name>
    <name evidence="15" type="ORF">BN1224_Panola_H_00300</name>
    <name evidence="17" type="ORF">BN1224_PB1_B_05220</name>
    <name evidence="16" type="ORF">BN1224_U1271_C_03650</name>
    <name evidence="18" type="ORF">BN1224_UZG1_A_05350</name>
    <name evidence="19" type="ORF">BN1224_Wien2_G_01600</name>
    <name evidence="20" type="ORF">BN1224_YK41_BP_00300</name>
    <name evidence="10" type="ORF">CWL029c_D_00420</name>
</gene>
<evidence type="ECO:0000313" key="10">
    <source>
        <dbReference type="EMBL" id="CRI40405.1"/>
    </source>
</evidence>
<dbReference type="InterPro" id="IPR006638">
    <property type="entry name" value="Elp3/MiaA/NifB-like_rSAM"/>
</dbReference>
<accession>A0A0F7WJA7</accession>
<dbReference type="Pfam" id="PF19288">
    <property type="entry name" value="CofH_C"/>
    <property type="match status" value="1"/>
</dbReference>
<evidence type="ECO:0000313" key="18">
    <source>
        <dbReference type="EMBL" id="CRI51680.1"/>
    </source>
</evidence>
<dbReference type="EMBL" id="LN847184">
    <property type="protein sequence ID" value="CRI43761.1"/>
    <property type="molecule type" value="Genomic_DNA"/>
</dbReference>
<dbReference type="EMBL" id="LN847244">
    <property type="protein sequence ID" value="CRI49425.1"/>
    <property type="molecule type" value="Genomic_DNA"/>
</dbReference>
<evidence type="ECO:0000313" key="19">
    <source>
        <dbReference type="EMBL" id="CRI53090.1"/>
    </source>
</evidence>
<evidence type="ECO:0000256" key="5">
    <source>
        <dbReference type="ARBA" id="ARBA00023014"/>
    </source>
</evidence>
<dbReference type="NCBIfam" id="TIGR00423">
    <property type="entry name" value="CofH family radical SAM protein"/>
    <property type="match status" value="1"/>
</dbReference>
<dbReference type="InterPro" id="IPR020050">
    <property type="entry name" value="FO_synthase_su2"/>
</dbReference>